<dbReference type="RefSeq" id="WP_015110621.1">
    <property type="nucleotide sequence ID" value="NC_019675.1"/>
</dbReference>
<evidence type="ECO:0008006" key="3">
    <source>
        <dbReference type="Google" id="ProtNLM"/>
    </source>
</evidence>
<dbReference type="OrthoDB" id="508938at2"/>
<sequence>MTRQGELFPAAAVAGAPPAPSLPLWREQLLAWQARLADHQAPLYAATGAAAAAAAPLQQGQLFPVPADPGDPFAQARRLDPLSLSPQSLSFWRWPRLPQRGAALYLVMDRPPQLALPLLLYVGETGRADQRWKGDHDCKDYLAAYGEALARAGLEARPSIRFWSDVPAAVAPRRALEQALIRRWLPPFNKETRDRWATPFTADPA</sequence>
<dbReference type="eggNOG" id="ENOG50313YR">
    <property type="taxonomic scope" value="Bacteria"/>
</dbReference>
<dbReference type="AlphaFoldDB" id="K9PB53"/>
<dbReference type="HOGENOM" id="CLU_1407554_0_0_3"/>
<evidence type="ECO:0000313" key="1">
    <source>
        <dbReference type="EMBL" id="AFY30188.1"/>
    </source>
</evidence>
<dbReference type="KEGG" id="cgc:Cyagr_3108"/>
<proteinExistence type="predicted"/>
<protein>
    <recommendedName>
        <fullName evidence="3">GIY-YIG domain-containing protein</fullName>
    </recommendedName>
</protein>
<reference evidence="2" key="1">
    <citation type="journal article" date="2013" name="Proc. Natl. Acad. Sci. U.S.A.">
        <title>Improving the coverage of the cyanobacterial phylum using diversity-driven genome sequencing.</title>
        <authorList>
            <person name="Shih P.M."/>
            <person name="Wu D."/>
            <person name="Latifi A."/>
            <person name="Axen S.D."/>
            <person name="Fewer D.P."/>
            <person name="Talla E."/>
            <person name="Calteau A."/>
            <person name="Cai F."/>
            <person name="Tandeau de Marsac N."/>
            <person name="Rippka R."/>
            <person name="Herdman M."/>
            <person name="Sivonen K."/>
            <person name="Coursin T."/>
            <person name="Laurent T."/>
            <person name="Goodwin L."/>
            <person name="Nolan M."/>
            <person name="Davenport K.W."/>
            <person name="Han C.S."/>
            <person name="Rubin E.M."/>
            <person name="Eisen J.A."/>
            <person name="Woyke T."/>
            <person name="Gugger M."/>
            <person name="Kerfeld C.A."/>
        </authorList>
    </citation>
    <scope>NUCLEOTIDE SEQUENCE [LARGE SCALE GENOMIC DNA]</scope>
    <source>
        <strain evidence="2">ATCC 27147 / PCC 6307</strain>
    </source>
</reference>
<organism evidence="1 2">
    <name type="scientific">Cyanobium gracile (strain ATCC 27147 / PCC 6307)</name>
    <dbReference type="NCBI Taxonomy" id="292564"/>
    <lineage>
        <taxon>Bacteria</taxon>
        <taxon>Bacillati</taxon>
        <taxon>Cyanobacteriota</taxon>
        <taxon>Cyanophyceae</taxon>
        <taxon>Synechococcales</taxon>
        <taxon>Prochlorococcaceae</taxon>
        <taxon>Cyanobium</taxon>
    </lineage>
</organism>
<evidence type="ECO:0000313" key="2">
    <source>
        <dbReference type="Proteomes" id="UP000010388"/>
    </source>
</evidence>
<dbReference type="Proteomes" id="UP000010388">
    <property type="component" value="Chromosome"/>
</dbReference>
<name>K9PB53_CYAGP</name>
<gene>
    <name evidence="1" type="ordered locus">Cyagr_3108</name>
</gene>
<dbReference type="EMBL" id="CP003495">
    <property type="protein sequence ID" value="AFY30188.1"/>
    <property type="molecule type" value="Genomic_DNA"/>
</dbReference>
<dbReference type="PATRIC" id="fig|292564.3.peg.2947"/>
<dbReference type="STRING" id="292564.Cyagr_3108"/>
<accession>K9PB53</accession>